<evidence type="ECO:0000313" key="2">
    <source>
        <dbReference type="Proteomes" id="UP000061809"/>
    </source>
</evidence>
<dbReference type="Proteomes" id="UP000061809">
    <property type="component" value="Chromosome"/>
</dbReference>
<proteinExistence type="predicted"/>
<protein>
    <submittedName>
        <fullName evidence="1">Uncharacterized protein</fullName>
    </submittedName>
</protein>
<dbReference type="EMBL" id="CP012801">
    <property type="protein sequence ID" value="ALJ57904.1"/>
    <property type="molecule type" value="Genomic_DNA"/>
</dbReference>
<dbReference type="KEGG" id="bcel:BcellWH2_00636"/>
<gene>
    <name evidence="1" type="ORF">BcellWH2_00636</name>
</gene>
<evidence type="ECO:0000313" key="1">
    <source>
        <dbReference type="EMBL" id="ALJ57904.1"/>
    </source>
</evidence>
<dbReference type="AlphaFoldDB" id="A0A0P0FRX4"/>
<reference evidence="1 2" key="1">
    <citation type="journal article" date="2015" name="Science">
        <title>Genetic determinants of in vivo fitness and diet responsiveness in multiple human gut Bacteroides.</title>
        <authorList>
            <person name="Wu M."/>
            <person name="McNulty N.P."/>
            <person name="Rodionov D.A."/>
            <person name="Khoroshkin M.S."/>
            <person name="Griffin N.W."/>
            <person name="Cheng J."/>
            <person name="Latreille P."/>
            <person name="Kerstetter R.A."/>
            <person name="Terrapon N."/>
            <person name="Henrissat B."/>
            <person name="Osterman A.L."/>
            <person name="Gordon J.I."/>
        </authorList>
    </citation>
    <scope>NUCLEOTIDE SEQUENCE [LARGE SCALE GENOMIC DNA]</scope>
    <source>
        <strain evidence="1 2">WH2</strain>
    </source>
</reference>
<accession>A0A0P0FRX4</accession>
<name>A0A0P0FRX4_9BACE</name>
<sequence length="281" mass="29068">MVAAQVQIGRVVTVSLDAGRMEYVVDAQQAFEVAVGVHIAATAGAEAVFEDIGQFGIGVGGWQGVEVTACQYGVGAGNYQLADAVRLFGAFHEVGVQGSDGALHDFCFTTGVVTVGKSAFPFPAVLADAGGLQVVVEQTDGVASQDNVALHATVGALLVGNELGIDERVAAEHGDRKHSADRILGRDQGVAPVGKYVADAVHREVFVVATFLEAEDVDFLFFHVAGDFLAGVACNFSSEIANVVGGYFQVSVGIIAAVVPFGNLLGEAELEDGKDISVIEN</sequence>
<organism evidence="1 2">
    <name type="scientific">Bacteroides cellulosilyticus</name>
    <dbReference type="NCBI Taxonomy" id="246787"/>
    <lineage>
        <taxon>Bacteria</taxon>
        <taxon>Pseudomonadati</taxon>
        <taxon>Bacteroidota</taxon>
        <taxon>Bacteroidia</taxon>
        <taxon>Bacteroidales</taxon>
        <taxon>Bacteroidaceae</taxon>
        <taxon>Bacteroides</taxon>
    </lineage>
</organism>